<reference evidence="5" key="1">
    <citation type="submission" date="2021-06" db="EMBL/GenBank/DDBJ databases">
        <authorList>
            <person name="Kallberg Y."/>
            <person name="Tangrot J."/>
            <person name="Rosling A."/>
        </authorList>
    </citation>
    <scope>NUCLEOTIDE SEQUENCE</scope>
    <source>
        <strain evidence="5">MT106</strain>
    </source>
</reference>
<evidence type="ECO:0000256" key="2">
    <source>
        <dbReference type="ARBA" id="ARBA00022827"/>
    </source>
</evidence>
<dbReference type="Proteomes" id="UP000789831">
    <property type="component" value="Unassembled WGS sequence"/>
</dbReference>
<dbReference type="PANTHER" id="PTHR43762:SF1">
    <property type="entry name" value="D-ARABINONO-1,4-LACTONE OXIDASE"/>
    <property type="match status" value="1"/>
</dbReference>
<evidence type="ECO:0000256" key="1">
    <source>
        <dbReference type="ARBA" id="ARBA00022630"/>
    </source>
</evidence>
<keyword evidence="3" id="KW-0560">Oxidoreductase</keyword>
<protein>
    <submittedName>
        <fullName evidence="5">6038_t:CDS:1</fullName>
    </submittedName>
</protein>
<organism evidence="5 6">
    <name type="scientific">Ambispora gerdemannii</name>
    <dbReference type="NCBI Taxonomy" id="144530"/>
    <lineage>
        <taxon>Eukaryota</taxon>
        <taxon>Fungi</taxon>
        <taxon>Fungi incertae sedis</taxon>
        <taxon>Mucoromycota</taxon>
        <taxon>Glomeromycotina</taxon>
        <taxon>Glomeromycetes</taxon>
        <taxon>Archaeosporales</taxon>
        <taxon>Ambisporaceae</taxon>
        <taxon>Ambispora</taxon>
    </lineage>
</organism>
<dbReference type="InterPro" id="IPR010031">
    <property type="entry name" value="FAD_lactone_oxidase-like"/>
</dbReference>
<dbReference type="InterPro" id="IPR016170">
    <property type="entry name" value="Cytok_DH_C_sf"/>
</dbReference>
<dbReference type="InterPro" id="IPR007173">
    <property type="entry name" value="ALO_C"/>
</dbReference>
<gene>
    <name evidence="5" type="ORF">AGERDE_LOCUS9588</name>
</gene>
<evidence type="ECO:0000313" key="6">
    <source>
        <dbReference type="Proteomes" id="UP000789831"/>
    </source>
</evidence>
<dbReference type="AlphaFoldDB" id="A0A9N9CQY8"/>
<name>A0A9N9CQY8_9GLOM</name>
<dbReference type="InterPro" id="IPR036318">
    <property type="entry name" value="FAD-bd_PCMH-like_sf"/>
</dbReference>
<dbReference type="InterPro" id="IPR016164">
    <property type="entry name" value="FAD-linked_Oxase-like_C"/>
</dbReference>
<sequence length="440" mass="50182">MAYSKIIVISLLTLLFASVFFQSFEAKFYVLIKRDELIANFKRIFAPSSDESVTTWTGTEIKPKYIFRPESLEDIKDIVRNADEGGKKIRCIGTQIKTIEQALLKNNPPLTFESMTYQNMFSASGVVAVGCHGAKTGGPSVSDLVVKLQIVTGDGKLKEFSNEEDSEEMNVARLNLGLLGVIYSITFRVEPLFNLHAYDIILPLKSWLKPENIKEKFDHSDSLIVIYLPFNQGKSDTSNDEIRIKQFNPELTPIVKGLQWETLKKSIKNLTLIATEALHYRSNIESVQGHDVSFALKADPDFTNVATEFSFLINKIAEYAEQGKFPINVYTLIRMIRASSALLSPVYDNDPNAIYCFLEFSSLKGTRHYPEFFKEITARWISKYQTSPHWAKDWESAPGVKEFLHTKLSDRLARFEKIRAKYDPKKKFFDNETLKKVFNG</sequence>
<dbReference type="PANTHER" id="PTHR43762">
    <property type="entry name" value="L-GULONOLACTONE OXIDASE"/>
    <property type="match status" value="1"/>
</dbReference>
<dbReference type="GO" id="GO:0016020">
    <property type="term" value="C:membrane"/>
    <property type="evidence" value="ECO:0007669"/>
    <property type="project" value="InterPro"/>
</dbReference>
<proteinExistence type="predicted"/>
<keyword evidence="6" id="KW-1185">Reference proteome</keyword>
<dbReference type="OrthoDB" id="610608at2759"/>
<dbReference type="EMBL" id="CAJVPL010002460">
    <property type="protein sequence ID" value="CAG8610969.1"/>
    <property type="molecule type" value="Genomic_DNA"/>
</dbReference>
<comment type="caution">
    <text evidence="5">The sequence shown here is derived from an EMBL/GenBank/DDBJ whole genome shotgun (WGS) entry which is preliminary data.</text>
</comment>
<keyword evidence="1" id="KW-0285">Flavoprotein</keyword>
<keyword evidence="2" id="KW-0274">FAD</keyword>
<feature type="domain" description="D-arabinono-1,4-lactone oxidase C-terminal" evidence="4">
    <location>
        <begin position="313"/>
        <end position="433"/>
    </location>
</feature>
<dbReference type="InterPro" id="IPR016169">
    <property type="entry name" value="FAD-bd_PCMH_sub2"/>
</dbReference>
<dbReference type="Gene3D" id="3.30.465.10">
    <property type="match status" value="1"/>
</dbReference>
<evidence type="ECO:0000256" key="3">
    <source>
        <dbReference type="ARBA" id="ARBA00023002"/>
    </source>
</evidence>
<dbReference type="Gene3D" id="3.40.462.10">
    <property type="entry name" value="FAD-linked oxidases, C-terminal domain"/>
    <property type="match status" value="1"/>
</dbReference>
<dbReference type="Pfam" id="PF04030">
    <property type="entry name" value="ALO"/>
    <property type="match status" value="1"/>
</dbReference>
<evidence type="ECO:0000259" key="4">
    <source>
        <dbReference type="Pfam" id="PF04030"/>
    </source>
</evidence>
<dbReference type="GO" id="GO:0050660">
    <property type="term" value="F:flavin adenine dinucleotide binding"/>
    <property type="evidence" value="ECO:0007669"/>
    <property type="project" value="InterPro"/>
</dbReference>
<accession>A0A9N9CQY8</accession>
<evidence type="ECO:0000313" key="5">
    <source>
        <dbReference type="EMBL" id="CAG8610969.1"/>
    </source>
</evidence>
<dbReference type="SUPFAM" id="SSF55103">
    <property type="entry name" value="FAD-linked oxidases, C-terminal domain"/>
    <property type="match status" value="1"/>
</dbReference>
<dbReference type="SUPFAM" id="SSF56176">
    <property type="entry name" value="FAD-binding/transporter-associated domain-like"/>
    <property type="match status" value="1"/>
</dbReference>
<dbReference type="GO" id="GO:0003885">
    <property type="term" value="F:D-arabinono-1,4-lactone oxidase activity"/>
    <property type="evidence" value="ECO:0007669"/>
    <property type="project" value="InterPro"/>
</dbReference>